<gene>
    <name evidence="1" type="ORF">ECRASSUSDP1_LOCUS12736</name>
</gene>
<name>A0AAD1UMA2_EUPCR</name>
<reference evidence="1" key="1">
    <citation type="submission" date="2023-07" db="EMBL/GenBank/DDBJ databases">
        <authorList>
            <consortium name="AG Swart"/>
            <person name="Singh M."/>
            <person name="Singh A."/>
            <person name="Seah K."/>
            <person name="Emmerich C."/>
        </authorList>
    </citation>
    <scope>NUCLEOTIDE SEQUENCE</scope>
    <source>
        <strain evidence="1">DP1</strain>
    </source>
</reference>
<organism evidence="1 2">
    <name type="scientific">Euplotes crassus</name>
    <dbReference type="NCBI Taxonomy" id="5936"/>
    <lineage>
        <taxon>Eukaryota</taxon>
        <taxon>Sar</taxon>
        <taxon>Alveolata</taxon>
        <taxon>Ciliophora</taxon>
        <taxon>Intramacronucleata</taxon>
        <taxon>Spirotrichea</taxon>
        <taxon>Hypotrichia</taxon>
        <taxon>Euplotida</taxon>
        <taxon>Euplotidae</taxon>
        <taxon>Moneuplotes</taxon>
    </lineage>
</organism>
<evidence type="ECO:0000313" key="2">
    <source>
        <dbReference type="Proteomes" id="UP001295684"/>
    </source>
</evidence>
<proteinExistence type="predicted"/>
<keyword evidence="2" id="KW-1185">Reference proteome</keyword>
<accession>A0AAD1UMA2</accession>
<dbReference type="EMBL" id="CAMPGE010012649">
    <property type="protein sequence ID" value="CAI2371414.1"/>
    <property type="molecule type" value="Genomic_DNA"/>
</dbReference>
<comment type="caution">
    <text evidence="1">The sequence shown here is derived from an EMBL/GenBank/DDBJ whole genome shotgun (WGS) entry which is preliminary data.</text>
</comment>
<evidence type="ECO:0000313" key="1">
    <source>
        <dbReference type="EMBL" id="CAI2371414.1"/>
    </source>
</evidence>
<protein>
    <submittedName>
        <fullName evidence="1">Uncharacterized protein</fullName>
    </submittedName>
</protein>
<dbReference type="Proteomes" id="UP001295684">
    <property type="component" value="Unassembled WGS sequence"/>
</dbReference>
<dbReference type="AlphaFoldDB" id="A0AAD1UMA2"/>
<sequence length="412" mass="47284">MEPNLPRPGQDVADYQMQDLHTCSEGNIEHLETTVRDAQKILNNNSAAKYKRSSKMINQMHQALIKVKEETSSTDWNFLKTTHPSISDRIDLLRTTTNDLLGEYKCLIAANSEHKGKFPELQDNMPCLSTVRPTACSNPDLVNLQSRDGPKHLQALTFDIISTSKKADIENIIHKKEDTLSKHLWSSTTKSIKGLRRTFPPDEDFCIWIKRRKERNLIKKMKSIALPKCSEIYIYDCLPNSKYAKVFLEDTLQYNCKVLLFESNVMTSINRFLPQICKASHLITEKIVLWRFSINASHLRKILATNKLKSTVEFERCKITLPTVPDLSACCRGAMIEALCFVGCGEETHSDWVNNLQDFENLIHGLWNSDLRESLKEINLTCCKLSQSHIDRIFKQYCFSHAEIIGNFHKSC</sequence>